<dbReference type="InterPro" id="IPR007612">
    <property type="entry name" value="LOR"/>
</dbReference>
<dbReference type="SUPFAM" id="SSF54518">
    <property type="entry name" value="Tubby C-terminal domain-like"/>
    <property type="match status" value="1"/>
</dbReference>
<evidence type="ECO:0008006" key="3">
    <source>
        <dbReference type="Google" id="ProtNLM"/>
    </source>
</evidence>
<evidence type="ECO:0000313" key="2">
    <source>
        <dbReference type="Proteomes" id="UP000051236"/>
    </source>
</evidence>
<evidence type="ECO:0000313" key="1">
    <source>
        <dbReference type="EMBL" id="KRM35172.1"/>
    </source>
</evidence>
<dbReference type="Pfam" id="PF04525">
    <property type="entry name" value="LOR"/>
    <property type="match status" value="1"/>
</dbReference>
<dbReference type="InterPro" id="IPR025659">
    <property type="entry name" value="Tubby-like_C"/>
</dbReference>
<organism evidence="1 2">
    <name type="scientific">Agrilactobacillus composti DSM 18527 = JCM 14202</name>
    <dbReference type="NCBI Taxonomy" id="1423734"/>
    <lineage>
        <taxon>Bacteria</taxon>
        <taxon>Bacillati</taxon>
        <taxon>Bacillota</taxon>
        <taxon>Bacilli</taxon>
        <taxon>Lactobacillales</taxon>
        <taxon>Lactobacillaceae</taxon>
        <taxon>Agrilactobacillus</taxon>
    </lineage>
</organism>
<accession>X0PQY5</accession>
<keyword evidence="2" id="KW-1185">Reference proteome</keyword>
<dbReference type="OrthoDB" id="2248181at2"/>
<comment type="caution">
    <text evidence="1">The sequence shown here is derived from an EMBL/GenBank/DDBJ whole genome shotgun (WGS) entry which is preliminary data.</text>
</comment>
<gene>
    <name evidence="1" type="ORF">FC83_GL001300</name>
</gene>
<sequence>MELYIKKQTTDLKHIALVYDRNKKPVYYVSGRQGLLNDSFTLFQLSGEVIGEIKQVTPGLLPRFDIIIDKQTVGSLKRLIGVWHQFIFVSDLRWLLMGDLLDNHYQAFAGGQLIFQVDTVMLSDGAMARELVIHDPDVAPICILIAMVLDLWSRNTKKHHAKSPIVTGGLLWND</sequence>
<dbReference type="PATRIC" id="fig|1423734.3.peg.1313"/>
<dbReference type="STRING" id="1423734.FC83_GL001300"/>
<proteinExistence type="predicted"/>
<dbReference type="EMBL" id="AZGA01000016">
    <property type="protein sequence ID" value="KRM35172.1"/>
    <property type="molecule type" value="Genomic_DNA"/>
</dbReference>
<protein>
    <recommendedName>
        <fullName evidence="3">YxjI</fullName>
    </recommendedName>
</protein>
<dbReference type="eggNOG" id="COG4894">
    <property type="taxonomic scope" value="Bacteria"/>
</dbReference>
<dbReference type="RefSeq" id="WP_052004675.1">
    <property type="nucleotide sequence ID" value="NZ_AZGA01000016.1"/>
</dbReference>
<reference evidence="1 2" key="1">
    <citation type="journal article" date="2015" name="Genome Announc.">
        <title>Expanding the biotechnology potential of lactobacilli through comparative genomics of 213 strains and associated genera.</title>
        <authorList>
            <person name="Sun Z."/>
            <person name="Harris H.M."/>
            <person name="McCann A."/>
            <person name="Guo C."/>
            <person name="Argimon S."/>
            <person name="Zhang W."/>
            <person name="Yang X."/>
            <person name="Jeffery I.B."/>
            <person name="Cooney J.C."/>
            <person name="Kagawa T.F."/>
            <person name="Liu W."/>
            <person name="Song Y."/>
            <person name="Salvetti E."/>
            <person name="Wrobel A."/>
            <person name="Rasinkangas P."/>
            <person name="Parkhill J."/>
            <person name="Rea M.C."/>
            <person name="O'Sullivan O."/>
            <person name="Ritari J."/>
            <person name="Douillard F.P."/>
            <person name="Paul Ross R."/>
            <person name="Yang R."/>
            <person name="Briner A.E."/>
            <person name="Felis G.E."/>
            <person name="de Vos W.M."/>
            <person name="Barrangou R."/>
            <person name="Klaenhammer T.R."/>
            <person name="Caufield P.W."/>
            <person name="Cui Y."/>
            <person name="Zhang H."/>
            <person name="O'Toole P.W."/>
        </authorList>
    </citation>
    <scope>NUCLEOTIDE SEQUENCE [LARGE SCALE GENOMIC DNA]</scope>
    <source>
        <strain evidence="1 2">DSM 18527</strain>
    </source>
</reference>
<dbReference type="AlphaFoldDB" id="X0PQY5"/>
<name>X0PQY5_9LACO</name>
<dbReference type="Proteomes" id="UP000051236">
    <property type="component" value="Unassembled WGS sequence"/>
</dbReference>